<evidence type="ECO:0000313" key="2">
    <source>
        <dbReference type="WBParaSite" id="JU765_v2.g9419.t1"/>
    </source>
</evidence>
<reference evidence="2" key="1">
    <citation type="submission" date="2022-11" db="UniProtKB">
        <authorList>
            <consortium name="WormBaseParasite"/>
        </authorList>
    </citation>
    <scope>IDENTIFICATION</scope>
</reference>
<sequence length="237" mass="27327">MFISYLVYDTWGDFKYYWIGGTMRTVMINAQKSVDLWTWTKGDALMIFSDWDPSAPATGNCTSVDRTALWSAIDCLRNNIFVCEIPAKVNEFCDDGWAHFNLTHSCYRKFSVITAINQTTTESYCVQKGGHLASIHSAEENRFIGELTSIGYNTTDYASVFWIGAVRDGNADNWRWIDKTPFDYSNFGNDYDYTNDFCVNYWPDSTTTYPNNPMVWNPDRCAIQLFSYLCKKESYKA</sequence>
<dbReference type="Proteomes" id="UP000887576">
    <property type="component" value="Unplaced"/>
</dbReference>
<name>A0AC34RS32_9BILA</name>
<evidence type="ECO:0000313" key="1">
    <source>
        <dbReference type="Proteomes" id="UP000887576"/>
    </source>
</evidence>
<proteinExistence type="predicted"/>
<dbReference type="WBParaSite" id="JU765_v2.g9419.t1">
    <property type="protein sequence ID" value="JU765_v2.g9419.t1"/>
    <property type="gene ID" value="JU765_v2.g9419"/>
</dbReference>
<organism evidence="1 2">
    <name type="scientific">Panagrolaimus sp. JU765</name>
    <dbReference type="NCBI Taxonomy" id="591449"/>
    <lineage>
        <taxon>Eukaryota</taxon>
        <taxon>Metazoa</taxon>
        <taxon>Ecdysozoa</taxon>
        <taxon>Nematoda</taxon>
        <taxon>Chromadorea</taxon>
        <taxon>Rhabditida</taxon>
        <taxon>Tylenchina</taxon>
        <taxon>Panagrolaimomorpha</taxon>
        <taxon>Panagrolaimoidea</taxon>
        <taxon>Panagrolaimidae</taxon>
        <taxon>Panagrolaimus</taxon>
    </lineage>
</organism>
<accession>A0AC34RS32</accession>
<protein>
    <submittedName>
        <fullName evidence="2">C-type lectin domain-containing protein</fullName>
    </submittedName>
</protein>